<accession>A0A9X4XRN3</accession>
<evidence type="ECO:0000313" key="1">
    <source>
        <dbReference type="EMBL" id="MTW19101.1"/>
    </source>
</evidence>
<comment type="caution">
    <text evidence="1">The sequence shown here is derived from an EMBL/GenBank/DDBJ whole genome shotgun (WGS) entry which is preliminary data.</text>
</comment>
<proteinExistence type="predicted"/>
<dbReference type="Proteomes" id="UP000438991">
    <property type="component" value="Unassembled WGS sequence"/>
</dbReference>
<protein>
    <submittedName>
        <fullName evidence="1">Uncharacterized protein</fullName>
    </submittedName>
</protein>
<sequence>MTVSQITEAYIATFDLPPAQAEMVRFAAFAGDGRIGRILREAIDRARPLDLAEVDDLIVHGPDARYLWCFGAPAGLDSFGVTGEVRTGLIERAIARGSALTMAEIDEAHRALEDVARGAVY</sequence>
<evidence type="ECO:0000313" key="2">
    <source>
        <dbReference type="Proteomes" id="UP000438991"/>
    </source>
</evidence>
<dbReference type="RefSeq" id="WP_155481396.1">
    <property type="nucleotide sequence ID" value="NZ_WNKV01000024.1"/>
</dbReference>
<organism evidence="1 2">
    <name type="scientific">Rhodoplanes serenus</name>
    <dbReference type="NCBI Taxonomy" id="200615"/>
    <lineage>
        <taxon>Bacteria</taxon>
        <taxon>Pseudomonadati</taxon>
        <taxon>Pseudomonadota</taxon>
        <taxon>Alphaproteobacteria</taxon>
        <taxon>Hyphomicrobiales</taxon>
        <taxon>Nitrobacteraceae</taxon>
        <taxon>Rhodoplanes</taxon>
    </lineage>
</organism>
<dbReference type="AlphaFoldDB" id="A0A9X4XRN3"/>
<gene>
    <name evidence="1" type="ORF">GJ689_23155</name>
</gene>
<name>A0A9X4XRN3_9BRAD</name>
<dbReference type="EMBL" id="WNKV01000024">
    <property type="protein sequence ID" value="MTW19101.1"/>
    <property type="molecule type" value="Genomic_DNA"/>
</dbReference>
<reference evidence="1 2" key="1">
    <citation type="submission" date="2019-11" db="EMBL/GenBank/DDBJ databases">
        <title>Whole-genome sequence of Rhodoplanes serenus DSM 18633, type strain.</title>
        <authorList>
            <person name="Kyndt J.A."/>
            <person name="Meyer T.E."/>
        </authorList>
    </citation>
    <scope>NUCLEOTIDE SEQUENCE [LARGE SCALE GENOMIC DNA]</scope>
    <source>
        <strain evidence="1 2">DSM 18633</strain>
    </source>
</reference>